<dbReference type="SMART" id="SM00490">
    <property type="entry name" value="HELICc"/>
    <property type="match status" value="1"/>
</dbReference>
<dbReference type="Pfam" id="PF00270">
    <property type="entry name" value="DEAD"/>
    <property type="match status" value="1"/>
</dbReference>
<evidence type="ECO:0000256" key="4">
    <source>
        <dbReference type="ARBA" id="ARBA00022840"/>
    </source>
</evidence>
<dbReference type="GO" id="GO:0006259">
    <property type="term" value="P:DNA metabolic process"/>
    <property type="evidence" value="ECO:0007669"/>
    <property type="project" value="UniProtKB-ARBA"/>
</dbReference>
<reference evidence="8 9" key="1">
    <citation type="journal article" date="2019" name="Int. J. Syst. Evol. Microbiol.">
        <title>The Global Catalogue of Microorganisms (GCM) 10K type strain sequencing project: providing services to taxonomists for standard genome sequencing and annotation.</title>
        <authorList>
            <consortium name="The Broad Institute Genomics Platform"/>
            <consortium name="The Broad Institute Genome Sequencing Center for Infectious Disease"/>
            <person name="Wu L."/>
            <person name="Ma J."/>
        </authorList>
    </citation>
    <scope>NUCLEOTIDE SEQUENCE [LARGE SCALE GENOMIC DNA]</scope>
    <source>
        <strain evidence="8 9">CGMCC 1.12689</strain>
    </source>
</reference>
<dbReference type="InterPro" id="IPR027417">
    <property type="entry name" value="P-loop_NTPase"/>
</dbReference>
<evidence type="ECO:0000256" key="2">
    <source>
        <dbReference type="ARBA" id="ARBA00022801"/>
    </source>
</evidence>
<keyword evidence="1" id="KW-0547">Nucleotide-binding</keyword>
<dbReference type="InterPro" id="IPR001650">
    <property type="entry name" value="Helicase_C-like"/>
</dbReference>
<name>A0ABD6BXA8_9EURY</name>
<dbReference type="InterPro" id="IPR041755">
    <property type="entry name" value="Hef_ID"/>
</dbReference>
<feature type="domain" description="Helicase ATP-binding" evidence="6">
    <location>
        <begin position="27"/>
        <end position="194"/>
    </location>
</feature>
<keyword evidence="3 8" id="KW-0347">Helicase</keyword>
<dbReference type="Pfam" id="PF14520">
    <property type="entry name" value="HHH_5"/>
    <property type="match status" value="1"/>
</dbReference>
<dbReference type="Proteomes" id="UP001597185">
    <property type="component" value="Unassembled WGS sequence"/>
</dbReference>
<dbReference type="SUPFAM" id="SSF47781">
    <property type="entry name" value="RuvA domain 2-like"/>
    <property type="match status" value="1"/>
</dbReference>
<dbReference type="SMART" id="SM00278">
    <property type="entry name" value="HhH1"/>
    <property type="match status" value="2"/>
</dbReference>
<dbReference type="CDD" id="cd12089">
    <property type="entry name" value="Hef_ID"/>
    <property type="match status" value="1"/>
</dbReference>
<dbReference type="GO" id="GO:0016787">
    <property type="term" value="F:hydrolase activity"/>
    <property type="evidence" value="ECO:0007669"/>
    <property type="project" value="UniProtKB-KW"/>
</dbReference>
<evidence type="ECO:0000259" key="7">
    <source>
        <dbReference type="PROSITE" id="PS51194"/>
    </source>
</evidence>
<gene>
    <name evidence="8" type="ORF">ACFR9T_03655</name>
</gene>
<comment type="caution">
    <text evidence="8">The sequence shown here is derived from an EMBL/GenBank/DDBJ whole genome shotgun (WGS) entry which is preliminary data.</text>
</comment>
<proteinExistence type="predicted"/>
<dbReference type="EMBL" id="JBHUDB010000001">
    <property type="protein sequence ID" value="MFD1569691.1"/>
    <property type="molecule type" value="Genomic_DNA"/>
</dbReference>
<dbReference type="Gene3D" id="3.40.50.300">
    <property type="entry name" value="P-loop containing nucleotide triphosphate hydrolases"/>
    <property type="match status" value="2"/>
</dbReference>
<dbReference type="Gene3D" id="1.20.1320.20">
    <property type="entry name" value="hef helicase domain"/>
    <property type="match status" value="1"/>
</dbReference>
<evidence type="ECO:0000256" key="1">
    <source>
        <dbReference type="ARBA" id="ARBA00022741"/>
    </source>
</evidence>
<dbReference type="InterPro" id="IPR010994">
    <property type="entry name" value="RuvA_2-like"/>
</dbReference>
<evidence type="ECO:0000313" key="8">
    <source>
        <dbReference type="EMBL" id="MFD1569691.1"/>
    </source>
</evidence>
<evidence type="ECO:0000259" key="6">
    <source>
        <dbReference type="PROSITE" id="PS51192"/>
    </source>
</evidence>
<dbReference type="SMART" id="SM00487">
    <property type="entry name" value="DEXDc"/>
    <property type="match status" value="1"/>
</dbReference>
<dbReference type="AlphaFoldDB" id="A0ABD6BXA8"/>
<feature type="domain" description="Helicase C-terminal" evidence="7">
    <location>
        <begin position="358"/>
        <end position="514"/>
    </location>
</feature>
<keyword evidence="2" id="KW-0378">Hydrolase</keyword>
<evidence type="ECO:0000256" key="3">
    <source>
        <dbReference type="ARBA" id="ARBA00022806"/>
    </source>
</evidence>
<dbReference type="InterPro" id="IPR014001">
    <property type="entry name" value="Helicase_ATP-bd"/>
</dbReference>
<dbReference type="SUPFAM" id="SSF52540">
    <property type="entry name" value="P-loop containing nucleoside triphosphate hydrolases"/>
    <property type="match status" value="1"/>
</dbReference>
<dbReference type="Pfam" id="PF00271">
    <property type="entry name" value="Helicase_C"/>
    <property type="match status" value="1"/>
</dbReference>
<dbReference type="InterPro" id="IPR011335">
    <property type="entry name" value="Restrct_endonuc-II-like"/>
</dbReference>
<dbReference type="InterPro" id="IPR006166">
    <property type="entry name" value="ERCC4_domain"/>
</dbReference>
<dbReference type="Gene3D" id="1.10.150.20">
    <property type="entry name" value="5' to 3' exonuclease, C-terminal subdomain"/>
    <property type="match status" value="1"/>
</dbReference>
<dbReference type="InterPro" id="IPR011545">
    <property type="entry name" value="DEAD/DEAH_box_helicase_dom"/>
</dbReference>
<dbReference type="GO" id="GO:0005524">
    <property type="term" value="F:ATP binding"/>
    <property type="evidence" value="ECO:0007669"/>
    <property type="project" value="UniProtKB-KW"/>
</dbReference>
<feature type="compositionally biased region" description="Acidic residues" evidence="5">
    <location>
        <begin position="532"/>
        <end position="544"/>
    </location>
</feature>
<dbReference type="Pfam" id="PF21210">
    <property type="entry name" value="RNA_helicase_helical"/>
    <property type="match status" value="1"/>
</dbReference>
<dbReference type="PANTHER" id="PTHR14025:SF20">
    <property type="entry name" value="FANCONI ANEMIA GROUP M PROTEIN"/>
    <property type="match status" value="1"/>
</dbReference>
<feature type="compositionally biased region" description="Gly residues" evidence="5">
    <location>
        <begin position="558"/>
        <end position="571"/>
    </location>
</feature>
<feature type="region of interest" description="Disordered" evidence="5">
    <location>
        <begin position="511"/>
        <end position="613"/>
    </location>
</feature>
<sequence>MATEAAGIDRPLLVDDYLQHRRYQFQLADAAAADHTLVCLPTGLGKTTVSLLVTAQRLHEAGGKALFLAPTKPLVQQHAEFYREALSMPDDEIVVFTGDVKPDDRAAVWADARIVIATPQVVENDLVGNRISLRDVTHCTFDECHRATGDYAYVYIAERYHADAADPLVTGMSASPGGDTEEIQTVCENLGLVNVEVMTEEDADVDEYTHDTDVRWEQITLPDEVIAIRDALNEVIADRLEKLKRLGVTNKTSPDLSQRDLNEMRGKLKKMMDNDQSEGYKGMSTHAEVMKLRRAVELVETQSVESVRRYFERQREAARSSGASKASQRMVADPKVREAMRKAESFDGLHPKFSKARILLAETLGINEGERAILFTESRDTAEALVEFLSASFAVRKFVGQGDKEGSDGMSQIQQQETLDAFKDGEFEVLVSTSVAEEGLDVPEVDLVCFYEPVPTAIRSIQRKGRTGRQAEGQVVVLMAEDTRDEAFFWISRRREKKMASQLAELKTATGDIEDSVGGDGQAGLNSFADQSTDDGNADGDDGDAGASHSGEDSDGGSVDGNGGDGNGGDAGLTDFAAKARGGDENKTTTETNAGDGGRDATDSDEGSDSDGVVATAGVEDGVEIVVDQRELDSSIAKDLSTRDGLLTRLETLAVGDYVLSDRVAVERKSAADFVDSMLDADRSLFKQVGELSRAYARPVLIVEGTNLYGQRDIDPNAIRGALASLAVDFDVSVLRTEGETDTTELLATIAKREQETRDREVSVHGEKTTKTRAEQQEYVVSSIADIGPVTARSLLEHFGTVEAVMTSREDDLLDVDGVGSVTAERIREVVGSEYE</sequence>
<dbReference type="CDD" id="cd20075">
    <property type="entry name" value="XPF_nuclease_XPF_arch"/>
    <property type="match status" value="1"/>
</dbReference>
<dbReference type="Gene3D" id="3.40.50.10130">
    <property type="match status" value="1"/>
</dbReference>
<dbReference type="PROSITE" id="PS51194">
    <property type="entry name" value="HELICASE_CTER"/>
    <property type="match status" value="1"/>
</dbReference>
<dbReference type="GO" id="GO:0004386">
    <property type="term" value="F:helicase activity"/>
    <property type="evidence" value="ECO:0007669"/>
    <property type="project" value="UniProtKB-KW"/>
</dbReference>
<keyword evidence="9" id="KW-1185">Reference proteome</keyword>
<dbReference type="GO" id="GO:0140097">
    <property type="term" value="F:catalytic activity, acting on DNA"/>
    <property type="evidence" value="ECO:0007669"/>
    <property type="project" value="UniProtKB-ARBA"/>
</dbReference>
<keyword evidence="4" id="KW-0067">ATP-binding</keyword>
<dbReference type="Pfam" id="PF02732">
    <property type="entry name" value="ERCC4"/>
    <property type="match status" value="1"/>
</dbReference>
<dbReference type="InterPro" id="IPR003583">
    <property type="entry name" value="Hlx-hairpin-Hlx_DNA-bd_motif"/>
</dbReference>
<dbReference type="SMART" id="SM00891">
    <property type="entry name" value="ERCC4"/>
    <property type="match status" value="1"/>
</dbReference>
<dbReference type="RefSeq" id="WP_256417510.1">
    <property type="nucleotide sequence ID" value="NZ_JANHDL010000002.1"/>
</dbReference>
<dbReference type="NCBIfam" id="NF010337">
    <property type="entry name" value="PRK13766.1"/>
    <property type="match status" value="1"/>
</dbReference>
<dbReference type="PROSITE" id="PS51192">
    <property type="entry name" value="HELICASE_ATP_BIND_1"/>
    <property type="match status" value="1"/>
</dbReference>
<dbReference type="SUPFAM" id="SSF52980">
    <property type="entry name" value="Restriction endonuclease-like"/>
    <property type="match status" value="1"/>
</dbReference>
<organism evidence="8 9">
    <name type="scientific">Halorubrum laminariae</name>
    <dbReference type="NCBI Taxonomy" id="1433523"/>
    <lineage>
        <taxon>Archaea</taxon>
        <taxon>Methanobacteriati</taxon>
        <taxon>Methanobacteriota</taxon>
        <taxon>Stenosarchaea group</taxon>
        <taxon>Halobacteria</taxon>
        <taxon>Halobacteriales</taxon>
        <taxon>Haloferacaceae</taxon>
        <taxon>Halorubrum</taxon>
    </lineage>
</organism>
<dbReference type="PANTHER" id="PTHR14025">
    <property type="entry name" value="FANCONI ANEMIA GROUP M FANCM FAMILY MEMBER"/>
    <property type="match status" value="1"/>
</dbReference>
<evidence type="ECO:0000313" key="9">
    <source>
        <dbReference type="Proteomes" id="UP001597185"/>
    </source>
</evidence>
<protein>
    <submittedName>
        <fullName evidence="8">DEAD/DEAH box helicase</fullName>
    </submittedName>
</protein>
<evidence type="ECO:0000256" key="5">
    <source>
        <dbReference type="SAM" id="MobiDB-lite"/>
    </source>
</evidence>
<accession>A0ABD6BXA8</accession>